<evidence type="ECO:0000313" key="3">
    <source>
        <dbReference type="EMBL" id="MEQ2457230.1"/>
    </source>
</evidence>
<feature type="domain" description="Restriction endonuclease type I HsdR second RecA-like helicase" evidence="2">
    <location>
        <begin position="3"/>
        <end position="49"/>
    </location>
</feature>
<dbReference type="Pfam" id="PF22679">
    <property type="entry name" value="T1R_D3-like"/>
    <property type="match status" value="1"/>
</dbReference>
<name>A0ABV1ERK8_9FIRM</name>
<dbReference type="InterPro" id="IPR051268">
    <property type="entry name" value="Type-I_R_enzyme_R_subunit"/>
</dbReference>
<dbReference type="PANTHER" id="PTHR30195:SF15">
    <property type="entry name" value="TYPE I RESTRICTION ENZYME HINDI ENDONUCLEASE SUBUNIT"/>
    <property type="match status" value="1"/>
</dbReference>
<dbReference type="EMBL" id="JBBMFT010000010">
    <property type="protein sequence ID" value="MEQ2457230.1"/>
    <property type="molecule type" value="Genomic_DNA"/>
</dbReference>
<gene>
    <name evidence="3" type="ORF">WMO45_11935</name>
</gene>
<evidence type="ECO:0000313" key="4">
    <source>
        <dbReference type="Proteomes" id="UP001440599"/>
    </source>
</evidence>
<sequence>MSLLNQWDATICQVFYIDRELKEHSLRQIIARTNRLYEEKDYGLIMDYRGLIEKLDTATDLYSGAGTGIGTGQERSG</sequence>
<dbReference type="InterPro" id="IPR027417">
    <property type="entry name" value="P-loop_NTPase"/>
</dbReference>
<protein>
    <recommendedName>
        <fullName evidence="2">Restriction endonuclease type I HsdR second RecA-like helicase domain-containing protein</fullName>
    </recommendedName>
</protein>
<evidence type="ECO:0000256" key="1">
    <source>
        <dbReference type="ARBA" id="ARBA00022747"/>
    </source>
</evidence>
<keyword evidence="4" id="KW-1185">Reference proteome</keyword>
<dbReference type="Proteomes" id="UP001440599">
    <property type="component" value="Unassembled WGS sequence"/>
</dbReference>
<dbReference type="Gene3D" id="3.40.50.300">
    <property type="entry name" value="P-loop containing nucleotide triphosphate hydrolases"/>
    <property type="match status" value="1"/>
</dbReference>
<dbReference type="PANTHER" id="PTHR30195">
    <property type="entry name" value="TYPE I SITE-SPECIFIC DEOXYRIBONUCLEASE PROTEIN SUBUNIT M AND R"/>
    <property type="match status" value="1"/>
</dbReference>
<dbReference type="RefSeq" id="WP_349141012.1">
    <property type="nucleotide sequence ID" value="NZ_JBBMFT010000010.1"/>
</dbReference>
<reference evidence="3 4" key="1">
    <citation type="submission" date="2024-03" db="EMBL/GenBank/DDBJ databases">
        <title>Human intestinal bacterial collection.</title>
        <authorList>
            <person name="Pauvert C."/>
            <person name="Hitch T.C.A."/>
            <person name="Clavel T."/>
        </authorList>
    </citation>
    <scope>NUCLEOTIDE SEQUENCE [LARGE SCALE GENOMIC DNA]</scope>
    <source>
        <strain evidence="3 4">CLA-AP-H34</strain>
    </source>
</reference>
<keyword evidence="1" id="KW-0680">Restriction system</keyword>
<organism evidence="3 4">
    <name type="scientific">Flavonifractor hominis</name>
    <dbReference type="NCBI Taxonomy" id="3133178"/>
    <lineage>
        <taxon>Bacteria</taxon>
        <taxon>Bacillati</taxon>
        <taxon>Bacillota</taxon>
        <taxon>Clostridia</taxon>
        <taxon>Eubacteriales</taxon>
        <taxon>Oscillospiraceae</taxon>
        <taxon>Flavonifractor</taxon>
    </lineage>
</organism>
<dbReference type="InterPro" id="IPR055180">
    <property type="entry name" value="HsdR_RecA-like_helicase_dom_2"/>
</dbReference>
<proteinExistence type="predicted"/>
<comment type="caution">
    <text evidence="3">The sequence shown here is derived from an EMBL/GenBank/DDBJ whole genome shotgun (WGS) entry which is preliminary data.</text>
</comment>
<evidence type="ECO:0000259" key="2">
    <source>
        <dbReference type="Pfam" id="PF22679"/>
    </source>
</evidence>
<accession>A0ABV1ERK8</accession>